<evidence type="ECO:0000313" key="3">
    <source>
        <dbReference type="Proteomes" id="UP000094329"/>
    </source>
</evidence>
<protein>
    <submittedName>
        <fullName evidence="2">Cell division protein BolA</fullName>
    </submittedName>
</protein>
<dbReference type="InterPro" id="IPR002634">
    <property type="entry name" value="BolA"/>
</dbReference>
<dbReference type="PIRSF" id="PIRSF003113">
    <property type="entry name" value="BolA"/>
    <property type="match status" value="1"/>
</dbReference>
<keyword evidence="3" id="KW-1185">Reference proteome</keyword>
<accession>A0ABX3A3G8</accession>
<dbReference type="PANTHER" id="PTHR46230">
    <property type="match status" value="1"/>
</dbReference>
<keyword evidence="2" id="KW-0132">Cell division</keyword>
<evidence type="ECO:0000313" key="2">
    <source>
        <dbReference type="EMBL" id="ODN43411.1"/>
    </source>
</evidence>
<name>A0ABX3A3G8_9GAMM</name>
<dbReference type="InterPro" id="IPR036065">
    <property type="entry name" value="BolA-like_sf"/>
</dbReference>
<comment type="caution">
    <text evidence="2">The sequence shown here is derived from an EMBL/GenBank/DDBJ whole genome shotgun (WGS) entry which is preliminary data.</text>
</comment>
<keyword evidence="2" id="KW-0131">Cell cycle</keyword>
<dbReference type="Proteomes" id="UP000094329">
    <property type="component" value="Unassembled WGS sequence"/>
</dbReference>
<proteinExistence type="inferred from homology"/>
<sequence length="87" mass="9512">MNETRVEMIRQRLEQALSPASLEIIDDSHKHIGHAGAASGAGHFTVKISAKALTGKTRIQQHQSIYQALADMMPAEIHALSIKVLQN</sequence>
<dbReference type="EMBL" id="MDTU01000001">
    <property type="protein sequence ID" value="ODN43411.1"/>
    <property type="molecule type" value="Genomic_DNA"/>
</dbReference>
<dbReference type="SUPFAM" id="SSF82657">
    <property type="entry name" value="BolA-like"/>
    <property type="match status" value="1"/>
</dbReference>
<dbReference type="PANTHER" id="PTHR46230:SF7">
    <property type="entry name" value="BOLA-LIKE PROTEIN 1"/>
    <property type="match status" value="1"/>
</dbReference>
<reference evidence="2 3" key="1">
    <citation type="submission" date="2016-08" db="EMBL/GenBank/DDBJ databases">
        <title>Draft genome sequence of Candidatus Piscirickettsia litoralis, from seawater.</title>
        <authorList>
            <person name="Wan X."/>
            <person name="Lee A.J."/>
            <person name="Hou S."/>
            <person name="Donachie S.P."/>
        </authorList>
    </citation>
    <scope>NUCLEOTIDE SEQUENCE [LARGE SCALE GENOMIC DNA]</scope>
    <source>
        <strain evidence="2 3">Y2</strain>
    </source>
</reference>
<dbReference type="RefSeq" id="WP_069313208.1">
    <property type="nucleotide sequence ID" value="NZ_MDTU01000001.1"/>
</dbReference>
<dbReference type="GO" id="GO:0051301">
    <property type="term" value="P:cell division"/>
    <property type="evidence" value="ECO:0007669"/>
    <property type="project" value="UniProtKB-KW"/>
</dbReference>
<dbReference type="Pfam" id="PF01722">
    <property type="entry name" value="BolA"/>
    <property type="match status" value="1"/>
</dbReference>
<comment type="similarity">
    <text evidence="1">Belongs to the BolA/IbaG family.</text>
</comment>
<organism evidence="2 3">
    <name type="scientific">Piscirickettsia litoralis</name>
    <dbReference type="NCBI Taxonomy" id="1891921"/>
    <lineage>
        <taxon>Bacteria</taxon>
        <taxon>Pseudomonadati</taxon>
        <taxon>Pseudomonadota</taxon>
        <taxon>Gammaproteobacteria</taxon>
        <taxon>Thiotrichales</taxon>
        <taxon>Piscirickettsiaceae</taxon>
        <taxon>Piscirickettsia</taxon>
    </lineage>
</organism>
<dbReference type="Gene3D" id="3.30.300.90">
    <property type="entry name" value="BolA-like"/>
    <property type="match status" value="1"/>
</dbReference>
<gene>
    <name evidence="2" type="ORF">BGC07_11370</name>
</gene>
<evidence type="ECO:0000256" key="1">
    <source>
        <dbReference type="RuleBase" id="RU003860"/>
    </source>
</evidence>